<sequence length="220" mass="23689">MTDDVRNLDSAETTQFSAADETAAIDPDALELEDPDDTGEASDADSPEASGKRDLWRIKVNLRPVSIILVVLVMISGGIAAWLYVKTYRPDQQVDPAVARQAVSAASDGTVALLSYSPDTLDDDFAAAKSHLSGDFLAYYEQFTEQFVAPAAKQKALKTSAQVVRAAVSELHPGSAEVLLFVDQSTTSKDHPDPTMMPISVLVSMAQIDGKWLITKFTPV</sequence>
<protein>
    <recommendedName>
        <fullName evidence="7">Twin-arginine translocation pathway signal</fullName>
    </recommendedName>
</protein>
<keyword evidence="4" id="KW-1133">Transmembrane helix</keyword>
<dbReference type="Proteomes" id="UP000257451">
    <property type="component" value="Unassembled WGS sequence"/>
</dbReference>
<dbReference type="PANTHER" id="PTHR37042:SF4">
    <property type="entry name" value="OUTER MEMBRANE PROTEIN RV1973"/>
    <property type="match status" value="1"/>
</dbReference>
<dbReference type="AlphaFoldDB" id="A0A3E2MVY4"/>
<gene>
    <name evidence="5" type="ORF">DAVIS_02565</name>
</gene>
<dbReference type="GO" id="GO:0016020">
    <property type="term" value="C:membrane"/>
    <property type="evidence" value="ECO:0007669"/>
    <property type="project" value="UniProtKB-SubCell"/>
</dbReference>
<reference evidence="5 6" key="1">
    <citation type="journal article" date="2018" name="Sci. Rep.">
        <title>Extensive genomic diversity among Mycobacterium marinum strains revealed by whole genome sequencing.</title>
        <authorList>
            <person name="Das S."/>
            <person name="Pettersson B.M."/>
            <person name="Behra P.R."/>
            <person name="Mallick A."/>
            <person name="Cheramie M."/>
            <person name="Ramesh M."/>
            <person name="Shirreff L."/>
            <person name="DuCote T."/>
            <person name="Dasgupta S."/>
            <person name="Ennis D.G."/>
            <person name="Kirsebom L.A."/>
        </authorList>
    </citation>
    <scope>NUCLEOTIDE SEQUENCE [LARGE SCALE GENOMIC DNA]</scope>
    <source>
        <strain evidence="5 6">Davis1</strain>
    </source>
</reference>
<keyword evidence="2 4" id="KW-0472">Membrane</keyword>
<evidence type="ECO:0000313" key="6">
    <source>
        <dbReference type="Proteomes" id="UP000257451"/>
    </source>
</evidence>
<dbReference type="EMBL" id="PEDF01000080">
    <property type="protein sequence ID" value="RFZ41297.1"/>
    <property type="molecule type" value="Genomic_DNA"/>
</dbReference>
<comment type="subcellular location">
    <subcellularLocation>
        <location evidence="1">Membrane</location>
    </subcellularLocation>
</comment>
<evidence type="ECO:0000256" key="1">
    <source>
        <dbReference type="ARBA" id="ARBA00004370"/>
    </source>
</evidence>
<evidence type="ECO:0008006" key="7">
    <source>
        <dbReference type="Google" id="ProtNLM"/>
    </source>
</evidence>
<name>A0A3E2MVY4_MYCMR</name>
<evidence type="ECO:0000313" key="5">
    <source>
        <dbReference type="EMBL" id="RFZ41297.1"/>
    </source>
</evidence>
<proteinExistence type="predicted"/>
<organism evidence="5 6">
    <name type="scientific">Mycobacterium marinum</name>
    <dbReference type="NCBI Taxonomy" id="1781"/>
    <lineage>
        <taxon>Bacteria</taxon>
        <taxon>Bacillati</taxon>
        <taxon>Actinomycetota</taxon>
        <taxon>Actinomycetes</taxon>
        <taxon>Mycobacteriales</taxon>
        <taxon>Mycobacteriaceae</taxon>
        <taxon>Mycobacterium</taxon>
        <taxon>Mycobacterium ulcerans group</taxon>
    </lineage>
</organism>
<dbReference type="PANTHER" id="PTHR37042">
    <property type="entry name" value="OUTER MEMBRANE PROTEIN RV1973"/>
    <property type="match status" value="1"/>
</dbReference>
<accession>A0A3E2MVY4</accession>
<feature type="transmembrane region" description="Helical" evidence="4">
    <location>
        <begin position="62"/>
        <end position="85"/>
    </location>
</feature>
<evidence type="ECO:0000256" key="2">
    <source>
        <dbReference type="ARBA" id="ARBA00023136"/>
    </source>
</evidence>
<feature type="compositionally biased region" description="Acidic residues" evidence="3">
    <location>
        <begin position="28"/>
        <end position="46"/>
    </location>
</feature>
<evidence type="ECO:0000256" key="4">
    <source>
        <dbReference type="SAM" id="Phobius"/>
    </source>
</evidence>
<feature type="region of interest" description="Disordered" evidence="3">
    <location>
        <begin position="1"/>
        <end position="50"/>
    </location>
</feature>
<evidence type="ECO:0000256" key="3">
    <source>
        <dbReference type="SAM" id="MobiDB-lite"/>
    </source>
</evidence>
<dbReference type="RefSeq" id="WP_020726092.1">
    <property type="nucleotide sequence ID" value="NZ_BQLB01000526.1"/>
</dbReference>
<comment type="caution">
    <text evidence="5">The sequence shown here is derived from an EMBL/GenBank/DDBJ whole genome shotgun (WGS) entry which is preliminary data.</text>
</comment>
<keyword evidence="4" id="KW-0812">Transmembrane</keyword>